<protein>
    <submittedName>
        <fullName evidence="2">Uncharacterized protein</fullName>
    </submittedName>
</protein>
<keyword evidence="1" id="KW-0732">Signal</keyword>
<dbReference type="EMBL" id="SBJO01000018">
    <property type="protein sequence ID" value="KAF9764527.1"/>
    <property type="molecule type" value="Genomic_DNA"/>
</dbReference>
<feature type="chain" id="PRO_5040489543" evidence="1">
    <location>
        <begin position="24"/>
        <end position="441"/>
    </location>
</feature>
<evidence type="ECO:0000313" key="3">
    <source>
        <dbReference type="Proteomes" id="UP000740883"/>
    </source>
</evidence>
<dbReference type="AlphaFoldDB" id="A0A9P6L0B2"/>
<accession>A0A9P6L0B2</accession>
<organism evidence="2 3">
    <name type="scientific">Nosema granulosis</name>
    <dbReference type="NCBI Taxonomy" id="83296"/>
    <lineage>
        <taxon>Eukaryota</taxon>
        <taxon>Fungi</taxon>
        <taxon>Fungi incertae sedis</taxon>
        <taxon>Microsporidia</taxon>
        <taxon>Nosematidae</taxon>
        <taxon>Nosema</taxon>
    </lineage>
</organism>
<name>A0A9P6L0B2_9MICR</name>
<gene>
    <name evidence="2" type="ORF">NGRA_0485</name>
</gene>
<evidence type="ECO:0000256" key="1">
    <source>
        <dbReference type="SAM" id="SignalP"/>
    </source>
</evidence>
<reference evidence="2 3" key="1">
    <citation type="journal article" date="2020" name="Genome Biol. Evol.">
        <title>Comparative genomics of strictly vertically transmitted, feminizing microsporidia endosymbionts of amphipod crustaceans.</title>
        <authorList>
            <person name="Cormier A."/>
            <person name="Chebbi M.A."/>
            <person name="Giraud I."/>
            <person name="Wattier R."/>
            <person name="Teixeira M."/>
            <person name="Gilbert C."/>
            <person name="Rigaud T."/>
            <person name="Cordaux R."/>
        </authorList>
    </citation>
    <scope>NUCLEOTIDE SEQUENCE [LARGE SCALE GENOMIC DNA]</scope>
    <source>
        <strain evidence="2 3">Ou3-Ou53</strain>
    </source>
</reference>
<dbReference type="Proteomes" id="UP000740883">
    <property type="component" value="Unassembled WGS sequence"/>
</dbReference>
<sequence length="441" mass="52341">MNKIFLVCMISCVSLCGTSIVDSKNNLHHVNKQKCDEVTDNREKKNLKRKYESKSKKYTLYCVKQDQSKSDSVESDNEEDVKSKKKYNPSYIKMKNLLPGLNNFDTMGFVRQNKSNINFIKNAIYPKKLPNMVISDEVSLRKWKEVVNAFITIFSKFFKFYSSEDFEFNKLDIFEHVKTVEDLDYYLEQVIMKLQSIKLNIPLNEYENSLVYTKHIAYVLSQKDFSIRTLMGHLLFYSNLLHLEMDIKSLTVLLLHKINKNRIFLEEIKSIVLTVFYLYPTEEYELNNKEYVKDLGMFISKMILLIDVTNYYKQTEESSKLCVQRIRYLITRNLILYYSKNNTLRRANLLISKKTRVFKLIEDNPSLKMPIDPYNFLFMNFLLAKYMDIVSIFCEPVLNLKSNEKLSKHYNKMGFSYLVKSIERLYRLGDFILESMKIKNI</sequence>
<evidence type="ECO:0000313" key="2">
    <source>
        <dbReference type="EMBL" id="KAF9764527.1"/>
    </source>
</evidence>
<comment type="caution">
    <text evidence="2">The sequence shown here is derived from an EMBL/GenBank/DDBJ whole genome shotgun (WGS) entry which is preliminary data.</text>
</comment>
<keyword evidence="3" id="KW-1185">Reference proteome</keyword>
<feature type="signal peptide" evidence="1">
    <location>
        <begin position="1"/>
        <end position="23"/>
    </location>
</feature>
<proteinExistence type="predicted"/>